<evidence type="ECO:0000256" key="5">
    <source>
        <dbReference type="ARBA" id="ARBA00022840"/>
    </source>
</evidence>
<dbReference type="InterPro" id="IPR020056">
    <property type="entry name" value="Rbsml_bL25/Gln-tRNA_synth_N"/>
</dbReference>
<feature type="binding site" evidence="8">
    <location>
        <position position="264"/>
    </location>
    <ligand>
        <name>ATP</name>
        <dbReference type="ChEBI" id="CHEBI:30616"/>
    </ligand>
</feature>
<dbReference type="InterPro" id="IPR000924">
    <property type="entry name" value="Glu/Gln-tRNA-synth"/>
</dbReference>
<reference evidence="14 15" key="1">
    <citation type="submission" date="2019-07" db="EMBL/GenBank/DDBJ databases">
        <title>Tepidimonas taiwanensis I1-1 draft genome.</title>
        <authorList>
            <person name="Da Costa M.S."/>
            <person name="Froufe H.J.C."/>
            <person name="Egas C."/>
            <person name="Albuquerque L."/>
        </authorList>
    </citation>
    <scope>NUCLEOTIDE SEQUENCE [LARGE SCALE GENOMIC DNA]</scope>
    <source>
        <strain evidence="14 15">I1-1</strain>
    </source>
</reference>
<keyword evidence="6 8" id="KW-0648">Protein biosynthesis</keyword>
<feature type="domain" description="Glutamyl/glutaminyl-tRNA synthetase class Ib anti-codon binding" evidence="12">
    <location>
        <begin position="469"/>
        <end position="572"/>
    </location>
</feature>
<organism evidence="14 15">
    <name type="scientific">Tepidimonas taiwanensis</name>
    <dbReference type="NCBI Taxonomy" id="307486"/>
    <lineage>
        <taxon>Bacteria</taxon>
        <taxon>Pseudomonadati</taxon>
        <taxon>Pseudomonadota</taxon>
        <taxon>Betaproteobacteria</taxon>
        <taxon>Burkholderiales</taxon>
        <taxon>Tepidimonas</taxon>
    </lineage>
</organism>
<dbReference type="GO" id="GO:0006425">
    <property type="term" value="P:glutaminyl-tRNA aminoacylation"/>
    <property type="evidence" value="ECO:0007669"/>
    <property type="project" value="TreeGrafter"/>
</dbReference>
<evidence type="ECO:0000259" key="11">
    <source>
        <dbReference type="Pfam" id="PF00749"/>
    </source>
</evidence>
<dbReference type="PRINTS" id="PR00987">
    <property type="entry name" value="TRNASYNTHGLU"/>
</dbReference>
<dbReference type="Proteomes" id="UP000317763">
    <property type="component" value="Unassembled WGS sequence"/>
</dbReference>
<dbReference type="InterPro" id="IPR001412">
    <property type="entry name" value="aa-tRNA-synth_I_CS"/>
</dbReference>
<feature type="binding site" evidence="8">
    <location>
        <position position="96"/>
    </location>
    <ligand>
        <name>L-glutamine</name>
        <dbReference type="ChEBI" id="CHEBI:58359"/>
    </ligand>
</feature>
<comment type="subunit">
    <text evidence="8">Monomer.</text>
</comment>
<dbReference type="AlphaFoldDB" id="A0A554XBG0"/>
<evidence type="ECO:0000256" key="9">
    <source>
        <dbReference type="RuleBase" id="RU363037"/>
    </source>
</evidence>
<keyword evidence="7 8" id="KW-0030">Aminoacyl-tRNA synthetase</keyword>
<evidence type="ECO:0000259" key="13">
    <source>
        <dbReference type="Pfam" id="PF20974"/>
    </source>
</evidence>
<keyword evidence="15" id="KW-1185">Reference proteome</keyword>
<dbReference type="InterPro" id="IPR011035">
    <property type="entry name" value="Ribosomal_bL25/Gln-tRNA_synth"/>
</dbReference>
<evidence type="ECO:0000313" key="15">
    <source>
        <dbReference type="Proteomes" id="UP000317763"/>
    </source>
</evidence>
<dbReference type="Pfam" id="PF00749">
    <property type="entry name" value="tRNA-synt_1c"/>
    <property type="match status" value="2"/>
</dbReference>
<dbReference type="PROSITE" id="PS00178">
    <property type="entry name" value="AA_TRNA_LIGASE_I"/>
    <property type="match status" value="1"/>
</dbReference>
<accession>A0A554XBG0</accession>
<evidence type="ECO:0000256" key="3">
    <source>
        <dbReference type="ARBA" id="ARBA00022598"/>
    </source>
</evidence>
<dbReference type="Gene3D" id="3.40.50.620">
    <property type="entry name" value="HUPs"/>
    <property type="match status" value="2"/>
</dbReference>
<comment type="caution">
    <text evidence="14">The sequence shown here is derived from an EMBL/GenBank/DDBJ whole genome shotgun (WGS) entry which is preliminary data.</text>
</comment>
<name>A0A554XBG0_9BURK</name>
<comment type="similarity">
    <text evidence="1 8 9">Belongs to the class-I aminoacyl-tRNA synthetase family.</text>
</comment>
<dbReference type="STRING" id="307486.GCA_000807215_01844"/>
<proteinExistence type="inferred from homology"/>
<evidence type="ECO:0000256" key="7">
    <source>
        <dbReference type="ARBA" id="ARBA00023146"/>
    </source>
</evidence>
<sequence>MSEHAPTPPGGTHTASHFLRQIIERDLLQGRLHGRRWAGTPGDGTHHARGNPDPAKVRLRFPPEPNGYLHVGHAKSIWINFGLARDYGGVCHMRFDDTNPEKEEQEYVDAILDAVRWLGWSWDAFGTRHLYYASNYFDFMYRAAEYLIETGHAYVDEQTPEQMRANRGTLTEPGVDSPFRHRPVEESLARFREMRAGRHPDGAMVLRAKIDMASPNINLRDPAIYRIKHATHHNTGNAWCIYPMYTFAHPIEDALENITHSICTLEFEDQRPFYDWLLERIVPILRAPQFERAKQLIERLEQQGVEAGKEFALHCHNHAHKLGPNTEPERQMRALFQRWEHDRDAVLHDLPAFFALLKANAHQFTPLLAASLDAYEAEIFQLPHQYEFARLNLTYVVTSKRKLKQLVDEGIVRGWDDPRMPTIVGLRRRGYTPEAIRLFCERTGVSKANGWIDYGVLEGALRDDLEGKAARAMAVLDPIKLRLTNWAEVFGRADHREPCSAPVHPQRPELGQRRFSLGPELWIEREDFQEQPPKGYFRLFPGNKVRLKYGYVIECTGCEKDADGRVTAVLATVVPDTKSGTPGADAVKVKGTITWVGVHEAVPAEIRLYDRLFADAHPDAGGKDFKAALNPDSLHTVTGYVEPSLAGVAADERFQFERHGYFVTDRLDHTTQRPVFNRIVGLKDRWTK</sequence>
<dbReference type="OrthoDB" id="9801560at2"/>
<comment type="catalytic activity">
    <reaction evidence="8">
        <text>tRNA(Gln) + L-glutamine + ATP = L-glutaminyl-tRNA(Gln) + AMP + diphosphate</text>
        <dbReference type="Rhea" id="RHEA:20121"/>
        <dbReference type="Rhea" id="RHEA-COMP:9662"/>
        <dbReference type="Rhea" id="RHEA-COMP:9681"/>
        <dbReference type="ChEBI" id="CHEBI:30616"/>
        <dbReference type="ChEBI" id="CHEBI:33019"/>
        <dbReference type="ChEBI" id="CHEBI:58359"/>
        <dbReference type="ChEBI" id="CHEBI:78442"/>
        <dbReference type="ChEBI" id="CHEBI:78521"/>
        <dbReference type="ChEBI" id="CHEBI:456215"/>
        <dbReference type="EC" id="6.1.1.18"/>
    </reaction>
</comment>
<feature type="domain" description="Glutamyl/glutaminyl-tRNA synthetase class Ib catalytic" evidence="11">
    <location>
        <begin position="56"/>
        <end position="281"/>
    </location>
</feature>
<dbReference type="Gene3D" id="3.90.800.10">
    <property type="entry name" value="Glutamyl-tRNA Synthetase, Domain 3"/>
    <property type="match status" value="1"/>
</dbReference>
<dbReference type="InterPro" id="IPR014729">
    <property type="entry name" value="Rossmann-like_a/b/a_fold"/>
</dbReference>
<evidence type="ECO:0000256" key="2">
    <source>
        <dbReference type="ARBA" id="ARBA00022490"/>
    </source>
</evidence>
<dbReference type="InterPro" id="IPR020058">
    <property type="entry name" value="Glu/Gln-tRNA-synth_Ib_cat-dom"/>
</dbReference>
<feature type="binding site" evidence="8">
    <location>
        <begin position="390"/>
        <end position="391"/>
    </location>
    <ligand>
        <name>ATP</name>
        <dbReference type="ChEBI" id="CHEBI:30616"/>
    </ligand>
</feature>
<evidence type="ECO:0000256" key="6">
    <source>
        <dbReference type="ARBA" id="ARBA00022917"/>
    </source>
</evidence>
<keyword evidence="4 8" id="KW-0547">Nucleotide-binding</keyword>
<dbReference type="PANTHER" id="PTHR43097:SF5">
    <property type="entry name" value="GLUTAMATE--TRNA LIGASE"/>
    <property type="match status" value="1"/>
</dbReference>
<dbReference type="FunFam" id="3.40.50.620:FF:000037">
    <property type="entry name" value="Glutamine--tRNA ligase cytoplasmic"/>
    <property type="match status" value="1"/>
</dbReference>
<evidence type="ECO:0000256" key="10">
    <source>
        <dbReference type="SAM" id="MobiDB-lite"/>
    </source>
</evidence>
<dbReference type="RefSeq" id="WP_143897489.1">
    <property type="nucleotide sequence ID" value="NZ_CP083911.1"/>
</dbReference>
<dbReference type="SUPFAM" id="SSF52374">
    <property type="entry name" value="Nucleotidylyl transferase"/>
    <property type="match status" value="2"/>
</dbReference>
<keyword evidence="3 8" id="KW-0436">Ligase</keyword>
<dbReference type="PANTHER" id="PTHR43097">
    <property type="entry name" value="GLUTAMINE-TRNA LIGASE"/>
    <property type="match status" value="1"/>
</dbReference>
<dbReference type="InterPro" id="IPR022861">
    <property type="entry name" value="Gln_tRNA_ligase_bac"/>
</dbReference>
<keyword evidence="2 8" id="KW-0963">Cytoplasm</keyword>
<dbReference type="SUPFAM" id="SSF50715">
    <property type="entry name" value="Ribosomal protein L25-like"/>
    <property type="match status" value="1"/>
</dbReference>
<dbReference type="Pfam" id="PF03950">
    <property type="entry name" value="tRNA-synt_1c_C"/>
    <property type="match status" value="1"/>
</dbReference>
<evidence type="ECO:0000259" key="12">
    <source>
        <dbReference type="Pfam" id="PF03950"/>
    </source>
</evidence>
<dbReference type="FunFam" id="3.90.800.10:FF:000001">
    <property type="entry name" value="Glutamine--tRNA ligase"/>
    <property type="match status" value="1"/>
</dbReference>
<dbReference type="InterPro" id="IPR050132">
    <property type="entry name" value="Gln/Glu-tRNA_Ligase"/>
</dbReference>
<protein>
    <recommendedName>
        <fullName evidence="8">Glutamine--tRNA ligase</fullName>
        <ecNumber evidence="8">6.1.1.18</ecNumber>
    </recommendedName>
    <alternativeName>
        <fullName evidence="8">Glutaminyl-tRNA synthetase</fullName>
        <shortName evidence="8">GlnRS</shortName>
    </alternativeName>
</protein>
<evidence type="ECO:0000256" key="1">
    <source>
        <dbReference type="ARBA" id="ARBA00005594"/>
    </source>
</evidence>
<dbReference type="InterPro" id="IPR049437">
    <property type="entry name" value="tRNA-synt_1c_C2"/>
</dbReference>
<feature type="domain" description="tRNA synthetases class I (E and Q) anti-codon binding" evidence="13">
    <location>
        <begin position="592"/>
        <end position="665"/>
    </location>
</feature>
<dbReference type="Gene3D" id="2.40.240.10">
    <property type="entry name" value="Ribosomal Protein L25, Chain P"/>
    <property type="match status" value="2"/>
</dbReference>
<dbReference type="EC" id="6.1.1.18" evidence="8"/>
<feature type="short sequence motif" description="'KMSKS' region" evidence="8">
    <location>
        <begin position="397"/>
        <end position="401"/>
    </location>
</feature>
<dbReference type="HAMAP" id="MF_00126">
    <property type="entry name" value="Gln_tRNA_synth"/>
    <property type="match status" value="1"/>
</dbReference>
<feature type="binding site" evidence="8">
    <location>
        <begin position="64"/>
        <end position="66"/>
    </location>
    <ligand>
        <name>ATP</name>
        <dbReference type="ChEBI" id="CHEBI:30616"/>
    </ligand>
</feature>
<comment type="subcellular location">
    <subcellularLocation>
        <location evidence="8">Cytoplasm</location>
    </subcellularLocation>
</comment>
<dbReference type="GO" id="GO:0006424">
    <property type="term" value="P:glutamyl-tRNA aminoacylation"/>
    <property type="evidence" value="ECO:0007669"/>
    <property type="project" value="UniProtKB-UniRule"/>
</dbReference>
<gene>
    <name evidence="8 14" type="primary">glnS</name>
    <name evidence="14" type="ORF">Ttaiw_00723</name>
</gene>
<comment type="caution">
    <text evidence="8">Lacks conserved residue(s) required for the propagation of feature annotation.</text>
</comment>
<dbReference type="GO" id="GO:0005829">
    <property type="term" value="C:cytosol"/>
    <property type="evidence" value="ECO:0007669"/>
    <property type="project" value="TreeGrafter"/>
</dbReference>
<dbReference type="InterPro" id="IPR020059">
    <property type="entry name" value="Glu/Gln-tRNA-synth_Ib_codon-bd"/>
</dbReference>
<feature type="binding site" evidence="8">
    <location>
        <position position="245"/>
    </location>
    <ligand>
        <name>L-glutamine</name>
        <dbReference type="ChEBI" id="CHEBI:58359"/>
    </ligand>
</feature>
<evidence type="ECO:0000256" key="4">
    <source>
        <dbReference type="ARBA" id="ARBA00022741"/>
    </source>
</evidence>
<feature type="domain" description="Glutamyl/glutaminyl-tRNA synthetase class Ib catalytic" evidence="11">
    <location>
        <begin position="380"/>
        <end position="449"/>
    </location>
</feature>
<evidence type="ECO:0000256" key="8">
    <source>
        <dbReference type="HAMAP-Rule" id="MF_00126"/>
    </source>
</evidence>
<dbReference type="GO" id="GO:0004819">
    <property type="term" value="F:glutamine-tRNA ligase activity"/>
    <property type="evidence" value="ECO:0007669"/>
    <property type="project" value="UniProtKB-UniRule"/>
</dbReference>
<feature type="region of interest" description="Disordered" evidence="10">
    <location>
        <begin position="34"/>
        <end position="54"/>
    </location>
</feature>
<dbReference type="Pfam" id="PF20974">
    <property type="entry name" value="tRNA-synt_1c_C2"/>
    <property type="match status" value="1"/>
</dbReference>
<dbReference type="EMBL" id="VJOM01000005">
    <property type="protein sequence ID" value="TSE33177.1"/>
    <property type="molecule type" value="Genomic_DNA"/>
</dbReference>
<keyword evidence="5 8" id="KW-0067">ATP-binding</keyword>
<evidence type="ECO:0000313" key="14">
    <source>
        <dbReference type="EMBL" id="TSE33177.1"/>
    </source>
</evidence>
<dbReference type="GO" id="GO:0005524">
    <property type="term" value="F:ATP binding"/>
    <property type="evidence" value="ECO:0007669"/>
    <property type="project" value="UniProtKB-UniRule"/>
</dbReference>